<evidence type="ECO:0000313" key="2">
    <source>
        <dbReference type="Proteomes" id="UP000195442"/>
    </source>
</evidence>
<keyword evidence="2" id="KW-1185">Reference proteome</keyword>
<dbReference type="Proteomes" id="UP000195442">
    <property type="component" value="Unassembled WGS sequence"/>
</dbReference>
<dbReference type="InterPro" id="IPR049511">
    <property type="entry name" value="PGH-like_rpt"/>
</dbReference>
<accession>A0A1R4H9H6</accession>
<dbReference type="CDD" id="cd12797">
    <property type="entry name" value="M23_peptidase"/>
    <property type="match status" value="1"/>
</dbReference>
<name>A0A1R4H9H6_9GAMM</name>
<evidence type="ECO:0008006" key="3">
    <source>
        <dbReference type="Google" id="ProtNLM"/>
    </source>
</evidence>
<proteinExistence type="predicted"/>
<dbReference type="InterPro" id="IPR011055">
    <property type="entry name" value="Dup_hybrid_motif"/>
</dbReference>
<dbReference type="EMBL" id="FUKJ01000218">
    <property type="protein sequence ID" value="SJM92836.1"/>
    <property type="molecule type" value="Genomic_DNA"/>
</dbReference>
<dbReference type="Gene3D" id="2.70.70.10">
    <property type="entry name" value="Glucose Permease (Domain IIA)"/>
    <property type="match status" value="1"/>
</dbReference>
<dbReference type="AlphaFoldDB" id="A0A1R4H9H6"/>
<gene>
    <name evidence="1" type="ORF">CRENPOLYSF2_2950003</name>
</gene>
<dbReference type="SUPFAM" id="SSF51261">
    <property type="entry name" value="Duplicated hybrid motif"/>
    <property type="match status" value="1"/>
</dbReference>
<organism evidence="1 2">
    <name type="scientific">Crenothrix polyspora</name>
    <dbReference type="NCBI Taxonomy" id="360316"/>
    <lineage>
        <taxon>Bacteria</taxon>
        <taxon>Pseudomonadati</taxon>
        <taxon>Pseudomonadota</taxon>
        <taxon>Gammaproteobacteria</taxon>
        <taxon>Methylococcales</taxon>
        <taxon>Crenotrichaceae</taxon>
        <taxon>Crenothrix</taxon>
    </lineage>
</organism>
<reference evidence="2" key="1">
    <citation type="submission" date="2017-02" db="EMBL/GenBank/DDBJ databases">
        <authorList>
            <person name="Daims H."/>
        </authorList>
    </citation>
    <scope>NUCLEOTIDE SEQUENCE [LARGE SCALE GENOMIC DNA]</scope>
</reference>
<protein>
    <recommendedName>
        <fullName evidence="3">Peptidase M23 domain-containing protein</fullName>
    </recommendedName>
</protein>
<dbReference type="Pfam" id="PF17660">
    <property type="entry name" value="BTRD1"/>
    <property type="match status" value="1"/>
</dbReference>
<evidence type="ECO:0000313" key="1">
    <source>
        <dbReference type="EMBL" id="SJM92836.1"/>
    </source>
</evidence>
<sequence>MFLTGKALGGPIWTQPEATVANGVTVKAGQLLFHVGNSGNSTEPHLHMHVVNTSNTWKPMKFDRGQTTPFNNNTASLNGPWTGLKGNALPLATILVWPQHPIGNWTYNGIASSAYQRVFNHFVDSGEMLNTVTCLNNGASYNTTWIPAKGSWISRHGMSIVDHAINNANYIQQGYKETWVSTCGSVVAAIWRKP</sequence>